<reference evidence="3 4" key="1">
    <citation type="submission" date="2018-08" db="EMBL/GenBank/DDBJ databases">
        <title>Draft genome sequence of Psychrilyobacter sp. strain SD5 isolated from Black Sea water.</title>
        <authorList>
            <person name="Yadav S."/>
            <person name="Villanueva L."/>
            <person name="Damste J.S.S."/>
        </authorList>
    </citation>
    <scope>NUCLEOTIDE SEQUENCE [LARGE SCALE GENOMIC DNA]</scope>
    <source>
        <strain evidence="3 4">SD5</strain>
    </source>
</reference>
<dbReference type="Pfam" id="PF04784">
    <property type="entry name" value="DUF547"/>
    <property type="match status" value="1"/>
</dbReference>
<sequence>MKKILILFFIVTSLTMADYLDTWDELLQKYASAGEKDGVTLVVVDYRGLKQDLKFEKLLKEVRVVEIKKIEGDELKAFWINTYNIGAVKMIVDNYPIDGIKDAGSVFKSVWNKEIIEVGDKIYSLGEIENKILRRTGDELIHFAIVCASVSCPDLKMSGYRGEELDRQLLEQKLKFMEEKNKGIYREGDIVYLSKIFKWYKEDFGNIREYLGISEDKKIKYLDYNWGLNGLNL</sequence>
<dbReference type="InterPro" id="IPR006869">
    <property type="entry name" value="DUF547"/>
</dbReference>
<proteinExistence type="predicted"/>
<dbReference type="Proteomes" id="UP000263486">
    <property type="component" value="Unassembled WGS sequence"/>
</dbReference>
<dbReference type="RefSeq" id="WP_114641284.1">
    <property type="nucleotide sequence ID" value="NZ_JAACIO010000003.1"/>
</dbReference>
<name>A0ABX9KK47_9FUSO</name>
<comment type="caution">
    <text evidence="3">The sequence shown here is derived from an EMBL/GenBank/DDBJ whole genome shotgun (WGS) entry which is preliminary data.</text>
</comment>
<protein>
    <submittedName>
        <fullName evidence="3">DUF547 domain-containing protein</fullName>
    </submittedName>
</protein>
<organism evidence="3 4">
    <name type="scientific">Psychrilyobacter piezotolerans</name>
    <dbReference type="NCBI Taxonomy" id="2293438"/>
    <lineage>
        <taxon>Bacteria</taxon>
        <taxon>Fusobacteriati</taxon>
        <taxon>Fusobacteriota</taxon>
        <taxon>Fusobacteriia</taxon>
        <taxon>Fusobacteriales</taxon>
        <taxon>Fusobacteriaceae</taxon>
        <taxon>Psychrilyobacter</taxon>
    </lineage>
</organism>
<dbReference type="EMBL" id="QUAJ01000003">
    <property type="protein sequence ID" value="REI42660.1"/>
    <property type="molecule type" value="Genomic_DNA"/>
</dbReference>
<feature type="domain" description="DUF547" evidence="2">
    <location>
        <begin position="69"/>
        <end position="176"/>
    </location>
</feature>
<gene>
    <name evidence="3" type="ORF">DYH56_02515</name>
</gene>
<evidence type="ECO:0000256" key="1">
    <source>
        <dbReference type="SAM" id="Coils"/>
    </source>
</evidence>
<accession>A0ABX9KK47</accession>
<keyword evidence="1" id="KW-0175">Coiled coil</keyword>
<dbReference type="PANTHER" id="PTHR46361">
    <property type="entry name" value="ELECTRON CARRIER/ PROTEIN DISULFIDE OXIDOREDUCTASE"/>
    <property type="match status" value="1"/>
</dbReference>
<keyword evidence="4" id="KW-1185">Reference proteome</keyword>
<dbReference type="PANTHER" id="PTHR46361:SF3">
    <property type="entry name" value="ELECTRON CARRIER_ PROTEIN DISULFIDE OXIDOREDUCTASE"/>
    <property type="match status" value="1"/>
</dbReference>
<evidence type="ECO:0000313" key="4">
    <source>
        <dbReference type="Proteomes" id="UP000263486"/>
    </source>
</evidence>
<evidence type="ECO:0000259" key="2">
    <source>
        <dbReference type="Pfam" id="PF04784"/>
    </source>
</evidence>
<evidence type="ECO:0000313" key="3">
    <source>
        <dbReference type="EMBL" id="REI42660.1"/>
    </source>
</evidence>
<feature type="coiled-coil region" evidence="1">
    <location>
        <begin position="160"/>
        <end position="187"/>
    </location>
</feature>